<dbReference type="Proteomes" id="UP000245368">
    <property type="component" value="Chromosome"/>
</dbReference>
<dbReference type="KEGG" id="dez:DKM44_08015"/>
<reference evidence="4 5" key="1">
    <citation type="submission" date="2018-05" db="EMBL/GenBank/DDBJ databases">
        <title>Complete Genome Sequence of Deinococcus sp. strain 17bor-2.</title>
        <authorList>
            <person name="Srinivasan S."/>
        </authorList>
    </citation>
    <scope>NUCLEOTIDE SEQUENCE [LARGE SCALE GENOMIC DNA]</scope>
    <source>
        <strain evidence="4 5">17bor-2</strain>
    </source>
</reference>
<dbReference type="EMBL" id="CP029494">
    <property type="protein sequence ID" value="AWN23177.1"/>
    <property type="molecule type" value="Genomic_DNA"/>
</dbReference>
<evidence type="ECO:0000256" key="2">
    <source>
        <dbReference type="ARBA" id="ARBA00023315"/>
    </source>
</evidence>
<dbReference type="Gene3D" id="3.40.630.30">
    <property type="match status" value="1"/>
</dbReference>
<proteinExistence type="predicted"/>
<evidence type="ECO:0000259" key="3">
    <source>
        <dbReference type="PROSITE" id="PS51186"/>
    </source>
</evidence>
<dbReference type="PROSITE" id="PS51186">
    <property type="entry name" value="GNAT"/>
    <property type="match status" value="1"/>
</dbReference>
<dbReference type="AlphaFoldDB" id="A0A2Z3JDD4"/>
<feature type="domain" description="N-acetyltransferase" evidence="3">
    <location>
        <begin position="1"/>
        <end position="149"/>
    </location>
</feature>
<dbReference type="InterPro" id="IPR050832">
    <property type="entry name" value="Bact_Acetyltransf"/>
</dbReference>
<keyword evidence="5" id="KW-1185">Reference proteome</keyword>
<dbReference type="InterPro" id="IPR016181">
    <property type="entry name" value="Acyl_CoA_acyltransferase"/>
</dbReference>
<evidence type="ECO:0000256" key="1">
    <source>
        <dbReference type="ARBA" id="ARBA00022679"/>
    </source>
</evidence>
<protein>
    <submittedName>
        <fullName evidence="4">GNAT family N-acetyltransferase</fullName>
    </submittedName>
</protein>
<sequence length="160" mass="17290">MRIRQAHPEDLPALLTLQQLAFQSEAALYPEAVIPPLRQTLAELGAEFPAFLTLVAEQNGQIVGSVRGRVLGSNGEIGRLMVHPAVRRRGLGRRLLGEIERALGTTTLSLFTGERSLDNLNLYAALGYVQSGQHQAEPIGMIELTKPGAPFSPFPSEVPA</sequence>
<name>A0A2Z3JDD4_9DEIO</name>
<accession>A0A2Z3JDD4</accession>
<keyword evidence="2" id="KW-0012">Acyltransferase</keyword>
<organism evidence="4 5">
    <name type="scientific">Deinococcus irradiatisoli</name>
    <dbReference type="NCBI Taxonomy" id="2202254"/>
    <lineage>
        <taxon>Bacteria</taxon>
        <taxon>Thermotogati</taxon>
        <taxon>Deinococcota</taxon>
        <taxon>Deinococci</taxon>
        <taxon>Deinococcales</taxon>
        <taxon>Deinococcaceae</taxon>
        <taxon>Deinococcus</taxon>
    </lineage>
</organism>
<evidence type="ECO:0000313" key="4">
    <source>
        <dbReference type="EMBL" id="AWN23177.1"/>
    </source>
</evidence>
<dbReference type="PANTHER" id="PTHR43877">
    <property type="entry name" value="AMINOALKYLPHOSPHONATE N-ACETYLTRANSFERASE-RELATED-RELATED"/>
    <property type="match status" value="1"/>
</dbReference>
<dbReference type="Pfam" id="PF13508">
    <property type="entry name" value="Acetyltransf_7"/>
    <property type="match status" value="1"/>
</dbReference>
<keyword evidence="1 4" id="KW-0808">Transferase</keyword>
<dbReference type="SUPFAM" id="SSF55729">
    <property type="entry name" value="Acyl-CoA N-acyltransferases (Nat)"/>
    <property type="match status" value="1"/>
</dbReference>
<dbReference type="OrthoDB" id="9788755at2"/>
<dbReference type="InterPro" id="IPR000182">
    <property type="entry name" value="GNAT_dom"/>
</dbReference>
<gene>
    <name evidence="4" type="ORF">DKM44_08015</name>
</gene>
<dbReference type="RefSeq" id="WP_109826789.1">
    <property type="nucleotide sequence ID" value="NZ_CP029494.1"/>
</dbReference>
<dbReference type="PANTHER" id="PTHR43877:SF2">
    <property type="entry name" value="AMINOALKYLPHOSPHONATE N-ACETYLTRANSFERASE-RELATED"/>
    <property type="match status" value="1"/>
</dbReference>
<evidence type="ECO:0000313" key="5">
    <source>
        <dbReference type="Proteomes" id="UP000245368"/>
    </source>
</evidence>
<dbReference type="GO" id="GO:0016747">
    <property type="term" value="F:acyltransferase activity, transferring groups other than amino-acyl groups"/>
    <property type="evidence" value="ECO:0007669"/>
    <property type="project" value="InterPro"/>
</dbReference>